<dbReference type="AlphaFoldDB" id="A0ABD0QMV9"/>
<dbReference type="Proteomes" id="UP001529510">
    <property type="component" value="Unassembled WGS sequence"/>
</dbReference>
<evidence type="ECO:0000256" key="4">
    <source>
        <dbReference type="ARBA" id="ARBA00023163"/>
    </source>
</evidence>
<evidence type="ECO:0000256" key="2">
    <source>
        <dbReference type="ARBA" id="ARBA00008048"/>
    </source>
</evidence>
<evidence type="ECO:0000256" key="5">
    <source>
        <dbReference type="ARBA" id="ARBA00023242"/>
    </source>
</evidence>
<sequence length="67" mass="7534">MADVMNVGVNLEAFSQAINAIQALRSSVTRVFDSLKDGMKNKETLEGREKVFITEFQDNLQSVNRDL</sequence>
<comment type="similarity">
    <text evidence="2">Belongs to the Mediator complex subunit 27 family.</text>
</comment>
<proteinExistence type="inferred from homology"/>
<reference evidence="6 7" key="1">
    <citation type="submission" date="2024-05" db="EMBL/GenBank/DDBJ databases">
        <title>Genome sequencing and assembly of Indian major carp, Cirrhinus mrigala (Hamilton, 1822).</title>
        <authorList>
            <person name="Mohindra V."/>
            <person name="Chowdhury L.M."/>
            <person name="Lal K."/>
            <person name="Jena J.K."/>
        </authorList>
    </citation>
    <scope>NUCLEOTIDE SEQUENCE [LARGE SCALE GENOMIC DNA]</scope>
    <source>
        <strain evidence="6">CM1030</strain>
        <tissue evidence="6">Blood</tissue>
    </source>
</reference>
<evidence type="ECO:0000256" key="3">
    <source>
        <dbReference type="ARBA" id="ARBA00023015"/>
    </source>
</evidence>
<feature type="non-terminal residue" evidence="6">
    <location>
        <position position="67"/>
    </location>
</feature>
<evidence type="ECO:0000313" key="7">
    <source>
        <dbReference type="Proteomes" id="UP001529510"/>
    </source>
</evidence>
<dbReference type="GO" id="GO:0005634">
    <property type="term" value="C:nucleus"/>
    <property type="evidence" value="ECO:0007669"/>
    <property type="project" value="UniProtKB-SubCell"/>
</dbReference>
<keyword evidence="7" id="KW-1185">Reference proteome</keyword>
<keyword evidence="3" id="KW-0805">Transcription regulation</keyword>
<gene>
    <name evidence="6" type="ORF">M9458_018745</name>
</gene>
<dbReference type="InterPro" id="IPR021627">
    <property type="entry name" value="Mediator_Med27"/>
</dbReference>
<evidence type="ECO:0000256" key="1">
    <source>
        <dbReference type="ARBA" id="ARBA00004123"/>
    </source>
</evidence>
<comment type="caution">
    <text evidence="6">The sequence shown here is derived from an EMBL/GenBank/DDBJ whole genome shotgun (WGS) entry which is preliminary data.</text>
</comment>
<organism evidence="6 7">
    <name type="scientific">Cirrhinus mrigala</name>
    <name type="common">Mrigala</name>
    <dbReference type="NCBI Taxonomy" id="683832"/>
    <lineage>
        <taxon>Eukaryota</taxon>
        <taxon>Metazoa</taxon>
        <taxon>Chordata</taxon>
        <taxon>Craniata</taxon>
        <taxon>Vertebrata</taxon>
        <taxon>Euteleostomi</taxon>
        <taxon>Actinopterygii</taxon>
        <taxon>Neopterygii</taxon>
        <taxon>Teleostei</taxon>
        <taxon>Ostariophysi</taxon>
        <taxon>Cypriniformes</taxon>
        <taxon>Cyprinidae</taxon>
        <taxon>Labeoninae</taxon>
        <taxon>Labeonini</taxon>
        <taxon>Cirrhinus</taxon>
    </lineage>
</organism>
<name>A0ABD0QMV9_CIRMR</name>
<dbReference type="PANTHER" id="PTHR13130">
    <property type="entry name" value="34 KDA TRANSCRIPTIONAL CO-ACTIVATOR-RELATED"/>
    <property type="match status" value="1"/>
</dbReference>
<keyword evidence="5" id="KW-0539">Nucleus</keyword>
<keyword evidence="4" id="KW-0804">Transcription</keyword>
<comment type="subcellular location">
    <subcellularLocation>
        <location evidence="1">Nucleus</location>
    </subcellularLocation>
</comment>
<dbReference type="PANTHER" id="PTHR13130:SF4">
    <property type="entry name" value="MEDIATOR OF RNA POLYMERASE II TRANSCRIPTION SUBUNIT 27"/>
    <property type="match status" value="1"/>
</dbReference>
<dbReference type="EMBL" id="JAMKFB020000008">
    <property type="protein sequence ID" value="KAL0187075.1"/>
    <property type="molecule type" value="Genomic_DNA"/>
</dbReference>
<evidence type="ECO:0000313" key="6">
    <source>
        <dbReference type="EMBL" id="KAL0187075.1"/>
    </source>
</evidence>
<accession>A0ABD0QMV9</accession>
<protein>
    <submittedName>
        <fullName evidence="6">Uncharacterized protein</fullName>
    </submittedName>
</protein>